<dbReference type="EC" id="2.7.13.3" evidence="2"/>
<gene>
    <name evidence="9" type="ORF">F5984_04225</name>
</gene>
<dbReference type="Pfam" id="PF00512">
    <property type="entry name" value="HisKA"/>
    <property type="match status" value="1"/>
</dbReference>
<dbReference type="PANTHER" id="PTHR43304">
    <property type="entry name" value="PHYTOCHROME-LIKE PROTEIN CPH1"/>
    <property type="match status" value="1"/>
</dbReference>
<dbReference type="SUPFAM" id="SSF55785">
    <property type="entry name" value="PYP-like sensor domain (PAS domain)"/>
    <property type="match status" value="3"/>
</dbReference>
<dbReference type="InterPro" id="IPR036097">
    <property type="entry name" value="HisK_dim/P_sf"/>
</dbReference>
<dbReference type="NCBIfam" id="TIGR00229">
    <property type="entry name" value="sensory_box"/>
    <property type="match status" value="3"/>
</dbReference>
<organism evidence="9 10">
    <name type="scientific">Rudanella paleaurantiibacter</name>
    <dbReference type="NCBI Taxonomy" id="2614655"/>
    <lineage>
        <taxon>Bacteria</taxon>
        <taxon>Pseudomonadati</taxon>
        <taxon>Bacteroidota</taxon>
        <taxon>Cytophagia</taxon>
        <taxon>Cytophagales</taxon>
        <taxon>Cytophagaceae</taxon>
        <taxon>Rudanella</taxon>
    </lineage>
</organism>
<evidence type="ECO:0000256" key="4">
    <source>
        <dbReference type="ARBA" id="ARBA00022679"/>
    </source>
</evidence>
<evidence type="ECO:0000256" key="3">
    <source>
        <dbReference type="ARBA" id="ARBA00022553"/>
    </source>
</evidence>
<feature type="domain" description="PAC" evidence="8">
    <location>
        <begin position="375"/>
        <end position="427"/>
    </location>
</feature>
<evidence type="ECO:0000256" key="5">
    <source>
        <dbReference type="ARBA" id="ARBA00022777"/>
    </source>
</evidence>
<dbReference type="InterPro" id="IPR000700">
    <property type="entry name" value="PAS-assoc_C"/>
</dbReference>
<evidence type="ECO:0000259" key="8">
    <source>
        <dbReference type="PROSITE" id="PS50113"/>
    </source>
</evidence>
<dbReference type="Gene3D" id="1.10.287.130">
    <property type="match status" value="1"/>
</dbReference>
<evidence type="ECO:0000259" key="7">
    <source>
        <dbReference type="PROSITE" id="PS50112"/>
    </source>
</evidence>
<dbReference type="InterPro" id="IPR036890">
    <property type="entry name" value="HATPase_C_sf"/>
</dbReference>
<feature type="domain" description="PAS" evidence="7">
    <location>
        <begin position="156"/>
        <end position="228"/>
    </location>
</feature>
<keyword evidence="4" id="KW-0808">Transferase</keyword>
<dbReference type="Gene3D" id="3.30.565.10">
    <property type="entry name" value="Histidine kinase-like ATPase, C-terminal domain"/>
    <property type="match status" value="1"/>
</dbReference>
<dbReference type="AlphaFoldDB" id="A0A7J5U6L9"/>
<dbReference type="PRINTS" id="PR00344">
    <property type="entry name" value="BCTRLSENSOR"/>
</dbReference>
<feature type="domain" description="PAS" evidence="7">
    <location>
        <begin position="26"/>
        <end position="97"/>
    </location>
</feature>
<accession>A0A7J5U6L9</accession>
<dbReference type="Pfam" id="PF08447">
    <property type="entry name" value="PAS_3"/>
    <property type="match status" value="1"/>
</dbReference>
<evidence type="ECO:0000256" key="2">
    <source>
        <dbReference type="ARBA" id="ARBA00012438"/>
    </source>
</evidence>
<dbReference type="PROSITE" id="PS50113">
    <property type="entry name" value="PAC"/>
    <property type="match status" value="2"/>
</dbReference>
<dbReference type="InterPro" id="IPR000014">
    <property type="entry name" value="PAS"/>
</dbReference>
<dbReference type="Proteomes" id="UP000488299">
    <property type="component" value="Unassembled WGS sequence"/>
</dbReference>
<dbReference type="GO" id="GO:0000155">
    <property type="term" value="F:phosphorelay sensor kinase activity"/>
    <property type="evidence" value="ECO:0007669"/>
    <property type="project" value="InterPro"/>
</dbReference>
<dbReference type="CDD" id="cd00130">
    <property type="entry name" value="PAS"/>
    <property type="match status" value="2"/>
</dbReference>
<dbReference type="PANTHER" id="PTHR43304:SF1">
    <property type="entry name" value="PAC DOMAIN-CONTAINING PROTEIN"/>
    <property type="match status" value="1"/>
</dbReference>
<dbReference type="InterPro" id="IPR035965">
    <property type="entry name" value="PAS-like_dom_sf"/>
</dbReference>
<dbReference type="Pfam" id="PF08448">
    <property type="entry name" value="PAS_4"/>
    <property type="match status" value="2"/>
</dbReference>
<dbReference type="SUPFAM" id="SSF55874">
    <property type="entry name" value="ATPase domain of HSP90 chaperone/DNA topoisomerase II/histidine kinase"/>
    <property type="match status" value="1"/>
</dbReference>
<dbReference type="SUPFAM" id="SSF47384">
    <property type="entry name" value="Homodimeric domain of signal transducing histidine kinase"/>
    <property type="match status" value="1"/>
</dbReference>
<proteinExistence type="predicted"/>
<dbReference type="InterPro" id="IPR004358">
    <property type="entry name" value="Sig_transdc_His_kin-like_C"/>
</dbReference>
<keyword evidence="5" id="KW-0418">Kinase</keyword>
<evidence type="ECO:0000256" key="1">
    <source>
        <dbReference type="ARBA" id="ARBA00000085"/>
    </source>
</evidence>
<dbReference type="InterPro" id="IPR003661">
    <property type="entry name" value="HisK_dim/P_dom"/>
</dbReference>
<evidence type="ECO:0000313" key="9">
    <source>
        <dbReference type="EMBL" id="KAB7733333.1"/>
    </source>
</evidence>
<dbReference type="SMART" id="SM00388">
    <property type="entry name" value="HisKA"/>
    <property type="match status" value="1"/>
</dbReference>
<dbReference type="SMART" id="SM00387">
    <property type="entry name" value="HATPase_c"/>
    <property type="match status" value="1"/>
</dbReference>
<dbReference type="Pfam" id="PF02518">
    <property type="entry name" value="HATPase_c"/>
    <property type="match status" value="1"/>
</dbReference>
<evidence type="ECO:0000259" key="6">
    <source>
        <dbReference type="PROSITE" id="PS50109"/>
    </source>
</evidence>
<protein>
    <recommendedName>
        <fullName evidence="2">histidine kinase</fullName>
        <ecNumber evidence="2">2.7.13.3</ecNumber>
    </recommendedName>
</protein>
<comment type="catalytic activity">
    <reaction evidence="1">
        <text>ATP + protein L-histidine = ADP + protein N-phospho-L-histidine.</text>
        <dbReference type="EC" id="2.7.13.3"/>
    </reaction>
</comment>
<dbReference type="Gene3D" id="3.30.450.20">
    <property type="entry name" value="PAS domain"/>
    <property type="match status" value="3"/>
</dbReference>
<feature type="domain" description="Histidine kinase" evidence="6">
    <location>
        <begin position="470"/>
        <end position="698"/>
    </location>
</feature>
<keyword evidence="10" id="KW-1185">Reference proteome</keyword>
<name>A0A7J5U6L9_9BACT</name>
<dbReference type="InterPro" id="IPR052162">
    <property type="entry name" value="Sensor_kinase/Photoreceptor"/>
</dbReference>
<comment type="caution">
    <text evidence="9">The sequence shown here is derived from an EMBL/GenBank/DDBJ whole genome shotgun (WGS) entry which is preliminary data.</text>
</comment>
<dbReference type="SMART" id="SM00091">
    <property type="entry name" value="PAS"/>
    <property type="match status" value="3"/>
</dbReference>
<dbReference type="Gene3D" id="2.10.70.100">
    <property type="match status" value="1"/>
</dbReference>
<sequence>MSALNVTDQVLTRQTEQVAQQALAESEERLRFALEAAQLGVWNLDPVTNLINWDNRSKGLFGIADNQPYTYEQAVQFIHPDDRAGVDEAVHKAMDPQHDGTYDMTYRTVGASDGVVRWVRFMGRGYFNASGQVYRFAGIAQNVTDQIMARQHIEESQRQLLDSFEQAPVGIALLHSDPQLTFRMVNPFYAQLVGRTPEELAGKPLLEALPELQGQGFDELLRNVIETGEAYVAHEMSARVVRNDRLETIYVDLSYHPQRGIQGGTDPAGAAPNAVTGILVVATDVTQQVNARQRIEASERRFRQLIEDAPVAIALYMGPDLVIEYSNERMQKLWGKGEYVNGMLLHEALPELDGQPFIELLNEVYRTGVPYHASKDRADLVVDGKLSSFYFNFTYEPLRDENGQIYAILNVATDVSEQVLAQQQVEASETRYRELSLELDERVQQRTHELNEINKELERSNRNLEQFAYVASHDLQEPLRKIQSFGDILKNQYADQLGPGADFINRMQSAATRMSILIKDLLLFSRLSTRQEPALPVDLNRIAARVLDDLSLTIEETGAQVTIGSLPTVLGDGSQLGQLFQNLLTNAIKFRRPNTAPHINIRSERVALRDLPAHLKPARQADWYECIRVTDNGIGFENKYTDRIFQVFQRLHGKHEFAGTGIGLAICEKVALNHGGAITARSQPGEGATFLVYLPALG</sequence>
<dbReference type="PROSITE" id="PS50112">
    <property type="entry name" value="PAS"/>
    <property type="match status" value="2"/>
</dbReference>
<evidence type="ECO:0000313" key="10">
    <source>
        <dbReference type="Proteomes" id="UP000488299"/>
    </source>
</evidence>
<dbReference type="InterPro" id="IPR013655">
    <property type="entry name" value="PAS_fold_3"/>
</dbReference>
<reference evidence="9 10" key="1">
    <citation type="submission" date="2019-10" db="EMBL/GenBank/DDBJ databases">
        <title>Rudanella paleaurantiibacter sp. nov., isolated from sludge.</title>
        <authorList>
            <person name="Xu S.Q."/>
        </authorList>
    </citation>
    <scope>NUCLEOTIDE SEQUENCE [LARGE SCALE GENOMIC DNA]</scope>
    <source>
        <strain evidence="9 10">HX-22-17</strain>
    </source>
</reference>
<dbReference type="InterPro" id="IPR005467">
    <property type="entry name" value="His_kinase_dom"/>
</dbReference>
<dbReference type="InterPro" id="IPR003594">
    <property type="entry name" value="HATPase_dom"/>
</dbReference>
<feature type="domain" description="PAC" evidence="8">
    <location>
        <begin position="102"/>
        <end position="155"/>
    </location>
</feature>
<keyword evidence="3" id="KW-0597">Phosphoprotein</keyword>
<dbReference type="InterPro" id="IPR013656">
    <property type="entry name" value="PAS_4"/>
</dbReference>
<dbReference type="EMBL" id="WELI01000001">
    <property type="protein sequence ID" value="KAB7733333.1"/>
    <property type="molecule type" value="Genomic_DNA"/>
</dbReference>
<dbReference type="PROSITE" id="PS50109">
    <property type="entry name" value="HIS_KIN"/>
    <property type="match status" value="1"/>
</dbReference>
<dbReference type="CDD" id="cd00082">
    <property type="entry name" value="HisKA"/>
    <property type="match status" value="1"/>
</dbReference>